<sequence length="87" mass="10075">MNEYSPMNCFLKIKIKHYRSMTTRAAKDSANTFRHLNFTVHNVTKTLKSDRVFGDDQKCTMKFDDFDGNNTAISKKNTVRLGCNSFE</sequence>
<dbReference type="Proteomes" id="UP000076502">
    <property type="component" value="Unassembled WGS sequence"/>
</dbReference>
<protein>
    <submittedName>
        <fullName evidence="1">Uncharacterized protein</fullName>
    </submittedName>
</protein>
<evidence type="ECO:0000313" key="1">
    <source>
        <dbReference type="EMBL" id="KZC05582.1"/>
    </source>
</evidence>
<organism evidence="1 2">
    <name type="scientific">Dufourea novaeangliae</name>
    <name type="common">Sweat bee</name>
    <dbReference type="NCBI Taxonomy" id="178035"/>
    <lineage>
        <taxon>Eukaryota</taxon>
        <taxon>Metazoa</taxon>
        <taxon>Ecdysozoa</taxon>
        <taxon>Arthropoda</taxon>
        <taxon>Hexapoda</taxon>
        <taxon>Insecta</taxon>
        <taxon>Pterygota</taxon>
        <taxon>Neoptera</taxon>
        <taxon>Endopterygota</taxon>
        <taxon>Hymenoptera</taxon>
        <taxon>Apocrita</taxon>
        <taxon>Aculeata</taxon>
        <taxon>Apoidea</taxon>
        <taxon>Anthophila</taxon>
        <taxon>Halictidae</taxon>
        <taxon>Rophitinae</taxon>
        <taxon>Dufourea</taxon>
    </lineage>
</organism>
<gene>
    <name evidence="1" type="ORF">WN55_04522</name>
</gene>
<evidence type="ECO:0000313" key="2">
    <source>
        <dbReference type="Proteomes" id="UP000076502"/>
    </source>
</evidence>
<dbReference type="AlphaFoldDB" id="A0A154P180"/>
<accession>A0A154P180</accession>
<reference evidence="1 2" key="1">
    <citation type="submission" date="2015-07" db="EMBL/GenBank/DDBJ databases">
        <title>The genome of Dufourea novaeangliae.</title>
        <authorList>
            <person name="Pan H."/>
            <person name="Kapheim K."/>
        </authorList>
    </citation>
    <scope>NUCLEOTIDE SEQUENCE [LARGE SCALE GENOMIC DNA]</scope>
    <source>
        <strain evidence="1">0120121106</strain>
        <tissue evidence="1">Whole body</tissue>
    </source>
</reference>
<name>A0A154P180_DUFNO</name>
<keyword evidence="2" id="KW-1185">Reference proteome</keyword>
<proteinExistence type="predicted"/>
<dbReference type="EMBL" id="KQ434796">
    <property type="protein sequence ID" value="KZC05582.1"/>
    <property type="molecule type" value="Genomic_DNA"/>
</dbReference>